<keyword evidence="3" id="KW-1185">Reference proteome</keyword>
<reference evidence="3" key="1">
    <citation type="journal article" date="2021" name="Int. J. Syst. Evol. Microbiol.">
        <title>Actinocatenispora comari sp. nov., an endophytic actinomycete isolated from aerial parts of Comarum salesowianum.</title>
        <authorList>
            <person name="Oyunbileg N."/>
            <person name="Iizaka Y."/>
            <person name="Hamada M."/>
            <person name="Davaapurev B.O."/>
            <person name="Fukumoto A."/>
            <person name="Tsetseg B."/>
            <person name="Kato F."/>
            <person name="Tamura T."/>
            <person name="Batkhuu J."/>
            <person name="Anzai Y."/>
        </authorList>
    </citation>
    <scope>NUCLEOTIDE SEQUENCE [LARGE SCALE GENOMIC DNA]</scope>
    <source>
        <strain evidence="3">NUM-2625</strain>
    </source>
</reference>
<evidence type="ECO:0000313" key="2">
    <source>
        <dbReference type="EMBL" id="GIL28444.1"/>
    </source>
</evidence>
<gene>
    <name evidence="2" type="ORF">NUM_36980</name>
</gene>
<proteinExistence type="predicted"/>
<dbReference type="EMBL" id="BOPO01000064">
    <property type="protein sequence ID" value="GIL28444.1"/>
    <property type="molecule type" value="Genomic_DNA"/>
</dbReference>
<evidence type="ECO:0000256" key="1">
    <source>
        <dbReference type="SAM" id="Phobius"/>
    </source>
</evidence>
<accession>A0A8J4ADC2</accession>
<name>A0A8J4ADC2_9ACTN</name>
<protein>
    <submittedName>
        <fullName evidence="2">Uncharacterized protein</fullName>
    </submittedName>
</protein>
<feature type="transmembrane region" description="Helical" evidence="1">
    <location>
        <begin position="12"/>
        <end position="35"/>
    </location>
</feature>
<evidence type="ECO:0000313" key="3">
    <source>
        <dbReference type="Proteomes" id="UP000614996"/>
    </source>
</evidence>
<dbReference type="AlphaFoldDB" id="A0A8J4ADC2"/>
<sequence length="235" mass="26302">MPVLADPAPPDPLLLLQLLSGLLPVALLVVGIVLLRRWGIRRQRRRTEDRAGRLAPWARSHRFTLELGPRPDLPGRFPGVPYVGDSLAAVSSRVAWLVVSGWLHGLPLHLFELRCRVWHGTKARPYVFAVAALTLPQPVPTLVIKPRWLPNALGPEMPLPQRFFAAFEVQVTDPAFRARVLTPGLMTWFVAALATGHEPWLRFEARRVLCCAVGTLRPDWADAMLSMLRGVHRTL</sequence>
<dbReference type="RefSeq" id="WP_207126151.1">
    <property type="nucleotide sequence ID" value="NZ_BOPO01000064.1"/>
</dbReference>
<keyword evidence="1" id="KW-1133">Transmembrane helix</keyword>
<dbReference type="Proteomes" id="UP000614996">
    <property type="component" value="Unassembled WGS sequence"/>
</dbReference>
<organism evidence="2 3">
    <name type="scientific">Actinocatenispora comari</name>
    <dbReference type="NCBI Taxonomy" id="2807577"/>
    <lineage>
        <taxon>Bacteria</taxon>
        <taxon>Bacillati</taxon>
        <taxon>Actinomycetota</taxon>
        <taxon>Actinomycetes</taxon>
        <taxon>Micromonosporales</taxon>
        <taxon>Micromonosporaceae</taxon>
        <taxon>Actinocatenispora</taxon>
    </lineage>
</organism>
<keyword evidence="1" id="KW-0472">Membrane</keyword>
<keyword evidence="1" id="KW-0812">Transmembrane</keyword>
<comment type="caution">
    <text evidence="2">The sequence shown here is derived from an EMBL/GenBank/DDBJ whole genome shotgun (WGS) entry which is preliminary data.</text>
</comment>